<dbReference type="Proteomes" id="UP000188235">
    <property type="component" value="Chromosome"/>
</dbReference>
<accession>A0A1Q2D2H3</accession>
<evidence type="ECO:0000313" key="2">
    <source>
        <dbReference type="EMBL" id="AQP52514.1"/>
    </source>
</evidence>
<proteinExistence type="predicted"/>
<feature type="domain" description="Imm-5-like" evidence="1">
    <location>
        <begin position="16"/>
        <end position="137"/>
    </location>
</feature>
<evidence type="ECO:0000313" key="3">
    <source>
        <dbReference type="Proteomes" id="UP000188235"/>
    </source>
</evidence>
<dbReference type="AlphaFoldDB" id="A0A1Q2D2H3"/>
<reference evidence="2 3" key="1">
    <citation type="journal article" date="2008" name="Int. J. Syst. Evol. Microbiol.">
        <title>Tessaracoccus flavescens sp. nov., isolated from marine sediment.</title>
        <authorList>
            <person name="Lee D.W."/>
            <person name="Lee S.D."/>
        </authorList>
    </citation>
    <scope>NUCLEOTIDE SEQUENCE [LARGE SCALE GENOMIC DNA]</scope>
    <source>
        <strain evidence="2 3">SST-39T</strain>
    </source>
</reference>
<evidence type="ECO:0000259" key="1">
    <source>
        <dbReference type="Pfam" id="PF21805"/>
    </source>
</evidence>
<dbReference type="RefSeq" id="WP_077352807.1">
    <property type="nucleotide sequence ID" value="NZ_CP019607.1"/>
</dbReference>
<dbReference type="KEGG" id="tfa:BW733_07200"/>
<keyword evidence="3" id="KW-1185">Reference proteome</keyword>
<dbReference type="OrthoDB" id="5509356at2"/>
<gene>
    <name evidence="2" type="ORF">BW733_07200</name>
</gene>
<name>A0A1Q2D2H3_9ACTN</name>
<dbReference type="EMBL" id="CP019607">
    <property type="protein sequence ID" value="AQP52514.1"/>
    <property type="molecule type" value="Genomic_DNA"/>
</dbReference>
<sequence length="179" mass="18780">MATHPPIELSIAELRGVSAFALRCAEGVLPIFAEAFPDDERPALAILAGHRFADGGTRDTALRKAAMDAWRAGTAAKDEPRASHAGFSASMAASAAFLHPYAEAHQVRHILGSGGHAVAALELDGAVVDESIDWVVSLADDVMRSVLSRQPPAPEKGGRVGELIRRLDSALRSADAEAP</sequence>
<dbReference type="InterPro" id="IPR048667">
    <property type="entry name" value="Imm5-like"/>
</dbReference>
<dbReference type="STRING" id="399497.BW733_07200"/>
<dbReference type="Pfam" id="PF21805">
    <property type="entry name" value="Imm5_like"/>
    <property type="match status" value="1"/>
</dbReference>
<protein>
    <recommendedName>
        <fullName evidence="1">Imm-5-like domain-containing protein</fullName>
    </recommendedName>
</protein>
<organism evidence="2 3">
    <name type="scientific">Tessaracoccus flavescens</name>
    <dbReference type="NCBI Taxonomy" id="399497"/>
    <lineage>
        <taxon>Bacteria</taxon>
        <taxon>Bacillati</taxon>
        <taxon>Actinomycetota</taxon>
        <taxon>Actinomycetes</taxon>
        <taxon>Propionibacteriales</taxon>
        <taxon>Propionibacteriaceae</taxon>
        <taxon>Tessaracoccus</taxon>
    </lineage>
</organism>